<accession>A0A183TIG2</accession>
<dbReference type="Gene3D" id="3.60.10.10">
    <property type="entry name" value="Endonuclease/exonuclease/phosphatase"/>
    <property type="match status" value="1"/>
</dbReference>
<dbReference type="InterPro" id="IPR036691">
    <property type="entry name" value="Endo/exonu/phosph_ase_sf"/>
</dbReference>
<name>A0A183TIG2_SCHSO</name>
<dbReference type="EMBL" id="UYSU01040874">
    <property type="protein sequence ID" value="VDM02646.1"/>
    <property type="molecule type" value="Genomic_DNA"/>
</dbReference>
<dbReference type="InterPro" id="IPR005135">
    <property type="entry name" value="Endo/exonuclease/phosphatase"/>
</dbReference>
<organism evidence="4">
    <name type="scientific">Schistocephalus solidus</name>
    <name type="common">Tapeworm</name>
    <dbReference type="NCBI Taxonomy" id="70667"/>
    <lineage>
        <taxon>Eukaryota</taxon>
        <taxon>Metazoa</taxon>
        <taxon>Spiralia</taxon>
        <taxon>Lophotrochozoa</taxon>
        <taxon>Platyhelminthes</taxon>
        <taxon>Cestoda</taxon>
        <taxon>Eucestoda</taxon>
        <taxon>Diphyllobothriidea</taxon>
        <taxon>Diphyllobothriidae</taxon>
        <taxon>Schistocephalus</taxon>
    </lineage>
</organism>
<feature type="domain" description="Endonuclease/exonuclease/phosphatase" evidence="1">
    <location>
        <begin position="11"/>
        <end position="154"/>
    </location>
</feature>
<dbReference type="OrthoDB" id="410381at2759"/>
<dbReference type="Proteomes" id="UP000275846">
    <property type="component" value="Unassembled WGS sequence"/>
</dbReference>
<reference evidence="4" key="1">
    <citation type="submission" date="2016-06" db="UniProtKB">
        <authorList>
            <consortium name="WormBaseParasite"/>
        </authorList>
    </citation>
    <scope>IDENTIFICATION</scope>
</reference>
<reference evidence="2 3" key="2">
    <citation type="submission" date="2018-11" db="EMBL/GenBank/DDBJ databases">
        <authorList>
            <consortium name="Pathogen Informatics"/>
        </authorList>
    </citation>
    <scope>NUCLEOTIDE SEQUENCE [LARGE SCALE GENOMIC DNA]</scope>
    <source>
        <strain evidence="2 3">NST_G2</strain>
    </source>
</reference>
<dbReference type="Pfam" id="PF03372">
    <property type="entry name" value="Exo_endo_phos"/>
    <property type="match status" value="1"/>
</dbReference>
<proteinExistence type="predicted"/>
<evidence type="ECO:0000259" key="1">
    <source>
        <dbReference type="Pfam" id="PF03372"/>
    </source>
</evidence>
<gene>
    <name evidence="2" type="ORF">SSLN_LOCUS16260</name>
</gene>
<evidence type="ECO:0000313" key="4">
    <source>
        <dbReference type="WBParaSite" id="SSLN_0001687201-mRNA-1"/>
    </source>
</evidence>
<dbReference type="AlphaFoldDB" id="A0A183TIG2"/>
<evidence type="ECO:0000313" key="3">
    <source>
        <dbReference type="Proteomes" id="UP000275846"/>
    </source>
</evidence>
<dbReference type="STRING" id="70667.A0A183TIG2"/>
<dbReference type="WBParaSite" id="SSLN_0001687201-mRNA-1">
    <property type="protein sequence ID" value="SSLN_0001687201-mRNA-1"/>
    <property type="gene ID" value="SSLN_0001687201"/>
</dbReference>
<evidence type="ECO:0000313" key="2">
    <source>
        <dbReference type="EMBL" id="VDM02646.1"/>
    </source>
</evidence>
<keyword evidence="3" id="KW-1185">Reference proteome</keyword>
<dbReference type="SUPFAM" id="SSF56219">
    <property type="entry name" value="DNase I-like"/>
    <property type="match status" value="1"/>
</dbReference>
<sequence>MCASIPANRRSNRPERRTALVARELARYKVDNAALSKTRFSEQGQLEVGAGFSFFWSGRSKAERRDAGVAFASRNDIVRRLPCLPKGINDRLMSLCLPLLGDKFIIIISAYDPPMTSSDAAKEKCYEDLHVLLATVPKADKLIVLGDFNAHVGTDRASWVGELSPHGLAGFNDNDLFLF</sequence>
<protein>
    <submittedName>
        <fullName evidence="4">Endo/exonuclease/phosphatase domain-containing protein</fullName>
    </submittedName>
</protein>
<dbReference type="GO" id="GO:0003824">
    <property type="term" value="F:catalytic activity"/>
    <property type="evidence" value="ECO:0007669"/>
    <property type="project" value="InterPro"/>
</dbReference>